<feature type="compositionally biased region" description="Basic and acidic residues" evidence="2">
    <location>
        <begin position="270"/>
        <end position="282"/>
    </location>
</feature>
<feature type="region of interest" description="Disordered" evidence="2">
    <location>
        <begin position="200"/>
        <end position="247"/>
    </location>
</feature>
<dbReference type="PRINTS" id="PR00449">
    <property type="entry name" value="RASTRNSFRMNG"/>
</dbReference>
<evidence type="ECO:0000313" key="3">
    <source>
        <dbReference type="EMBL" id="GJJ07580.1"/>
    </source>
</evidence>
<dbReference type="GO" id="GO:0003924">
    <property type="term" value="F:GTPase activity"/>
    <property type="evidence" value="ECO:0007669"/>
    <property type="project" value="InterPro"/>
</dbReference>
<keyword evidence="4" id="KW-1185">Reference proteome</keyword>
<dbReference type="EMBL" id="BPWL01000002">
    <property type="protein sequence ID" value="GJJ07580.1"/>
    <property type="molecule type" value="Genomic_DNA"/>
</dbReference>
<evidence type="ECO:0000313" key="4">
    <source>
        <dbReference type="Proteomes" id="UP001050691"/>
    </source>
</evidence>
<name>A0AAV5A3J7_9AGAM</name>
<dbReference type="PANTHER" id="PTHR47978">
    <property type="match status" value="1"/>
</dbReference>
<organism evidence="3 4">
    <name type="scientific">Clathrus columnatus</name>
    <dbReference type="NCBI Taxonomy" id="1419009"/>
    <lineage>
        <taxon>Eukaryota</taxon>
        <taxon>Fungi</taxon>
        <taxon>Dikarya</taxon>
        <taxon>Basidiomycota</taxon>
        <taxon>Agaricomycotina</taxon>
        <taxon>Agaricomycetes</taxon>
        <taxon>Phallomycetidae</taxon>
        <taxon>Phallales</taxon>
        <taxon>Clathraceae</taxon>
        <taxon>Clathrus</taxon>
    </lineage>
</organism>
<dbReference type="InterPro" id="IPR005225">
    <property type="entry name" value="Small_GTP-bd"/>
</dbReference>
<dbReference type="PROSITE" id="PS51421">
    <property type="entry name" value="RAS"/>
    <property type="match status" value="1"/>
</dbReference>
<dbReference type="SMART" id="SM00174">
    <property type="entry name" value="RHO"/>
    <property type="match status" value="1"/>
</dbReference>
<comment type="caution">
    <text evidence="3">The sequence shown here is derived from an EMBL/GenBank/DDBJ whole genome shotgun (WGS) entry which is preliminary data.</text>
</comment>
<feature type="region of interest" description="Disordered" evidence="2">
    <location>
        <begin position="261"/>
        <end position="289"/>
    </location>
</feature>
<keyword evidence="1" id="KW-0547">Nucleotide-binding</keyword>
<reference evidence="3" key="1">
    <citation type="submission" date="2021-10" db="EMBL/GenBank/DDBJ databases">
        <title>De novo Genome Assembly of Clathrus columnatus (Basidiomycota, Fungi) Using Illumina and Nanopore Sequence Data.</title>
        <authorList>
            <person name="Ogiso-Tanaka E."/>
            <person name="Itagaki H."/>
            <person name="Hosoya T."/>
            <person name="Hosaka K."/>
        </authorList>
    </citation>
    <scope>NUCLEOTIDE SEQUENCE</scope>
    <source>
        <strain evidence="3">MO-923</strain>
    </source>
</reference>
<dbReference type="Gene3D" id="3.40.50.300">
    <property type="entry name" value="P-loop containing nucleotide triphosphate hydrolases"/>
    <property type="match status" value="1"/>
</dbReference>
<dbReference type="InterPro" id="IPR001806">
    <property type="entry name" value="Small_GTPase"/>
</dbReference>
<dbReference type="SUPFAM" id="SSF52540">
    <property type="entry name" value="P-loop containing nucleoside triphosphate hydrolases"/>
    <property type="match status" value="1"/>
</dbReference>
<evidence type="ECO:0000256" key="2">
    <source>
        <dbReference type="SAM" id="MobiDB-lite"/>
    </source>
</evidence>
<dbReference type="PROSITE" id="PS51419">
    <property type="entry name" value="RAB"/>
    <property type="match status" value="1"/>
</dbReference>
<dbReference type="SMART" id="SM00173">
    <property type="entry name" value="RAS"/>
    <property type="match status" value="1"/>
</dbReference>
<dbReference type="CDD" id="cd00154">
    <property type="entry name" value="Rab"/>
    <property type="match status" value="1"/>
</dbReference>
<evidence type="ECO:0008006" key="5">
    <source>
        <dbReference type="Google" id="ProtNLM"/>
    </source>
</evidence>
<dbReference type="AlphaFoldDB" id="A0AAV5A3J7"/>
<dbReference type="Pfam" id="PF00071">
    <property type="entry name" value="Ras"/>
    <property type="match status" value="1"/>
</dbReference>
<sequence>MSYPVPDSYLSPTESPSVDCKVVLMGNTGAEWMGRVFSARVGKTSLLQRYTRNTFDPVTTLSTTGALFVTKKVRLQLWDTAGQERFRSMAPMYYRGAHAALLLYDITNLSSFEDVKGWLEELKKNAATDLIIYIVGSKADLIHHRQVTEDRARLSLHTWFPPPRAPTPPTPETEQQSAFSYIRPHLSSLTSARSVPFTSSFIKPPSSPSPPAATEIPPRGSELKRSKTTAVNGRANGTPFSGSNISSPVLSLSKSDMHFSSNTRVGKCQRMPEDQEWPAKDEDKDDSETSWGLEKGMRLFEVSAKDDRGIKLLFDSLIAAIIAKRNIIREREWNNRDSIILTDPSAPTWDVVANEEAVRQRKAMRSSCCQS</sequence>
<evidence type="ECO:0000256" key="1">
    <source>
        <dbReference type="ARBA" id="ARBA00022741"/>
    </source>
</evidence>
<protein>
    <recommendedName>
        <fullName evidence="5">Ras-domain-containing protein</fullName>
    </recommendedName>
</protein>
<feature type="compositionally biased region" description="Polar residues" evidence="2">
    <location>
        <begin position="238"/>
        <end position="247"/>
    </location>
</feature>
<dbReference type="InterPro" id="IPR027417">
    <property type="entry name" value="P-loop_NTPase"/>
</dbReference>
<dbReference type="GO" id="GO:0005525">
    <property type="term" value="F:GTP binding"/>
    <property type="evidence" value="ECO:0007669"/>
    <property type="project" value="InterPro"/>
</dbReference>
<proteinExistence type="predicted"/>
<dbReference type="NCBIfam" id="TIGR00231">
    <property type="entry name" value="small_GTP"/>
    <property type="match status" value="1"/>
</dbReference>
<gene>
    <name evidence="3" type="ORF">Clacol_001783</name>
</gene>
<accession>A0AAV5A3J7</accession>
<dbReference type="SMART" id="SM00175">
    <property type="entry name" value="RAB"/>
    <property type="match status" value="1"/>
</dbReference>
<dbReference type="Proteomes" id="UP001050691">
    <property type="component" value="Unassembled WGS sequence"/>
</dbReference>
<dbReference type="FunFam" id="3.40.50.300:FF:001447">
    <property type="entry name" value="Ras-related protein Rab-1B"/>
    <property type="match status" value="1"/>
</dbReference>